<organism evidence="3 4">
    <name type="scientific">Microlunatus endophyticus</name>
    <dbReference type="NCBI Taxonomy" id="1716077"/>
    <lineage>
        <taxon>Bacteria</taxon>
        <taxon>Bacillati</taxon>
        <taxon>Actinomycetota</taxon>
        <taxon>Actinomycetes</taxon>
        <taxon>Propionibacteriales</taxon>
        <taxon>Propionibacteriaceae</taxon>
        <taxon>Microlunatus</taxon>
    </lineage>
</organism>
<dbReference type="SUPFAM" id="SSF51679">
    <property type="entry name" value="Bacterial luciferase-like"/>
    <property type="match status" value="1"/>
</dbReference>
<accession>A0A917W051</accession>
<dbReference type="PANTHER" id="PTHR43244">
    <property type="match status" value="1"/>
</dbReference>
<dbReference type="EMBL" id="BMMZ01000001">
    <property type="protein sequence ID" value="GGL46311.1"/>
    <property type="molecule type" value="Genomic_DNA"/>
</dbReference>
<dbReference type="InterPro" id="IPR050564">
    <property type="entry name" value="F420-G6PD/mer"/>
</dbReference>
<dbReference type="Pfam" id="PF00296">
    <property type="entry name" value="Bac_luciferase"/>
    <property type="match status" value="1"/>
</dbReference>
<gene>
    <name evidence="3" type="ORF">GCM10011575_00340</name>
</gene>
<reference evidence="3" key="1">
    <citation type="journal article" date="2014" name="Int. J. Syst. Evol. Microbiol.">
        <title>Complete genome sequence of Corynebacterium casei LMG S-19264T (=DSM 44701T), isolated from a smear-ripened cheese.</title>
        <authorList>
            <consortium name="US DOE Joint Genome Institute (JGI-PGF)"/>
            <person name="Walter F."/>
            <person name="Albersmeier A."/>
            <person name="Kalinowski J."/>
            <person name="Ruckert C."/>
        </authorList>
    </citation>
    <scope>NUCLEOTIDE SEQUENCE</scope>
    <source>
        <strain evidence="3">CGMCC 4.7306</strain>
    </source>
</reference>
<dbReference type="RefSeq" id="WP_188893165.1">
    <property type="nucleotide sequence ID" value="NZ_BMMZ01000001.1"/>
</dbReference>
<dbReference type="InterPro" id="IPR011251">
    <property type="entry name" value="Luciferase-like_dom"/>
</dbReference>
<evidence type="ECO:0000313" key="3">
    <source>
        <dbReference type="EMBL" id="GGL46311.1"/>
    </source>
</evidence>
<dbReference type="GO" id="GO:0016705">
    <property type="term" value="F:oxidoreductase activity, acting on paired donors, with incorporation or reduction of molecular oxygen"/>
    <property type="evidence" value="ECO:0007669"/>
    <property type="project" value="InterPro"/>
</dbReference>
<feature type="domain" description="Luciferase-like" evidence="2">
    <location>
        <begin position="21"/>
        <end position="242"/>
    </location>
</feature>
<comment type="caution">
    <text evidence="3">The sequence shown here is derived from an EMBL/GenBank/DDBJ whole genome shotgun (WGS) entry which is preliminary data.</text>
</comment>
<dbReference type="InterPro" id="IPR036661">
    <property type="entry name" value="Luciferase-like_sf"/>
</dbReference>
<name>A0A917W051_9ACTN</name>
<dbReference type="Proteomes" id="UP000613840">
    <property type="component" value="Unassembled WGS sequence"/>
</dbReference>
<evidence type="ECO:0000313" key="4">
    <source>
        <dbReference type="Proteomes" id="UP000613840"/>
    </source>
</evidence>
<sequence>MADTGTSPVRLRLGIHIPPTIRPERLRDLARAAEQAGLDDLWVWEDSFKQSGIASATAALAWTETIRVGITLLPVPLRNPALAAMEIATISRMFPGRFVAGIGHGIQEWMGQAGVRAASPLTLLREQATAIRRLLQGETVTAHGRYVNLDQVRLDWPPAVLPPLMLGGSGPKSVALAAELGDGNLLGNAYTDDEVRAIGEAVRSAKQSAGRPDADHPQIVACEIVATGPDAGRRLDAELPLWGAATGRGIGVAGGAADIADSALRYASFGVTAYGVQPTADEPDLEGLINFLGREVKPLLTKGIQ</sequence>
<reference evidence="3" key="2">
    <citation type="submission" date="2020-09" db="EMBL/GenBank/DDBJ databases">
        <authorList>
            <person name="Sun Q."/>
            <person name="Zhou Y."/>
        </authorList>
    </citation>
    <scope>NUCLEOTIDE SEQUENCE</scope>
    <source>
        <strain evidence="3">CGMCC 4.7306</strain>
    </source>
</reference>
<proteinExistence type="predicted"/>
<keyword evidence="4" id="KW-1185">Reference proteome</keyword>
<protein>
    <submittedName>
        <fullName evidence="3">Oxidoreductase</fullName>
    </submittedName>
</protein>
<dbReference type="Gene3D" id="3.20.20.30">
    <property type="entry name" value="Luciferase-like domain"/>
    <property type="match status" value="1"/>
</dbReference>
<evidence type="ECO:0000256" key="1">
    <source>
        <dbReference type="ARBA" id="ARBA00023002"/>
    </source>
</evidence>
<dbReference type="CDD" id="cd01097">
    <property type="entry name" value="Tetrahydromethanopterin_reductase"/>
    <property type="match status" value="1"/>
</dbReference>
<dbReference type="PANTHER" id="PTHR43244:SF1">
    <property type="entry name" value="5,10-METHYLENETETRAHYDROMETHANOPTERIN REDUCTASE"/>
    <property type="match status" value="1"/>
</dbReference>
<dbReference type="AlphaFoldDB" id="A0A917W051"/>
<evidence type="ECO:0000259" key="2">
    <source>
        <dbReference type="Pfam" id="PF00296"/>
    </source>
</evidence>
<keyword evidence="1" id="KW-0560">Oxidoreductase</keyword>